<evidence type="ECO:0000256" key="4">
    <source>
        <dbReference type="ARBA" id="ARBA00022777"/>
    </source>
</evidence>
<dbReference type="InterPro" id="IPR000719">
    <property type="entry name" value="Prot_kinase_dom"/>
</dbReference>
<dbReference type="AlphaFoldDB" id="K3XDD9"/>
<keyword evidence="1" id="KW-0723">Serine/threonine-protein kinase</keyword>
<dbReference type="PANTHER" id="PTHR11584:SF369">
    <property type="entry name" value="MITOGEN-ACTIVATED PROTEIN KINASE KINASE KINASE 19-RELATED"/>
    <property type="match status" value="1"/>
</dbReference>
<dbReference type="EMBL" id="ADOS01000039">
    <property type="status" value="NOT_ANNOTATED_CDS"/>
    <property type="molecule type" value="Genomic_DNA"/>
</dbReference>
<dbReference type="STRING" id="431595.K3XDD9"/>
<keyword evidence="8" id="KW-1185">Reference proteome</keyword>
<reference evidence="8" key="1">
    <citation type="journal article" date="2010" name="Genome Biol.">
        <title>Genome sequence of the necrotrophic plant pathogen Pythium ultimum reveals original pathogenicity mechanisms and effector repertoire.</title>
        <authorList>
            <person name="Levesque C.A."/>
            <person name="Brouwer H."/>
            <person name="Cano L."/>
            <person name="Hamilton J.P."/>
            <person name="Holt C."/>
            <person name="Huitema E."/>
            <person name="Raffaele S."/>
            <person name="Robideau G.P."/>
            <person name="Thines M."/>
            <person name="Win J."/>
            <person name="Zerillo M.M."/>
            <person name="Beakes G.W."/>
            <person name="Boore J.L."/>
            <person name="Busam D."/>
            <person name="Dumas B."/>
            <person name="Ferriera S."/>
            <person name="Fuerstenberg S.I."/>
            <person name="Gachon C.M."/>
            <person name="Gaulin E."/>
            <person name="Govers F."/>
            <person name="Grenville-Briggs L."/>
            <person name="Horner N."/>
            <person name="Hostetler J."/>
            <person name="Jiang R.H."/>
            <person name="Johnson J."/>
            <person name="Krajaejun T."/>
            <person name="Lin H."/>
            <person name="Meijer H.J."/>
            <person name="Moore B."/>
            <person name="Morris P."/>
            <person name="Phuntmart V."/>
            <person name="Puiu D."/>
            <person name="Shetty J."/>
            <person name="Stajich J.E."/>
            <person name="Tripathy S."/>
            <person name="Wawra S."/>
            <person name="van West P."/>
            <person name="Whitty B.R."/>
            <person name="Coutinho P.M."/>
            <person name="Henrissat B."/>
            <person name="Martin F."/>
            <person name="Thomas P.D."/>
            <person name="Tyler B.M."/>
            <person name="De Vries R.P."/>
            <person name="Kamoun S."/>
            <person name="Yandell M."/>
            <person name="Tisserat N."/>
            <person name="Buell C.R."/>
        </authorList>
    </citation>
    <scope>NUCLEOTIDE SEQUENCE</scope>
    <source>
        <strain evidence="8">DAOM:BR144</strain>
    </source>
</reference>
<dbReference type="PROSITE" id="PS50011">
    <property type="entry name" value="PROTEIN_KINASE_DOM"/>
    <property type="match status" value="1"/>
</dbReference>
<dbReference type="InterPro" id="IPR011009">
    <property type="entry name" value="Kinase-like_dom_sf"/>
</dbReference>
<keyword evidence="4" id="KW-0418">Kinase</keyword>
<reference evidence="8" key="2">
    <citation type="submission" date="2010-04" db="EMBL/GenBank/DDBJ databases">
        <authorList>
            <person name="Buell R."/>
            <person name="Hamilton J."/>
            <person name="Hostetler J."/>
        </authorList>
    </citation>
    <scope>NUCLEOTIDE SEQUENCE [LARGE SCALE GENOMIC DNA]</scope>
    <source>
        <strain evidence="8">DAOM:BR144</strain>
    </source>
</reference>
<evidence type="ECO:0000256" key="5">
    <source>
        <dbReference type="ARBA" id="ARBA00022840"/>
    </source>
</evidence>
<keyword evidence="5" id="KW-0067">ATP-binding</keyword>
<organism evidence="7 8">
    <name type="scientific">Globisporangium ultimum (strain ATCC 200006 / CBS 805.95 / DAOM BR144)</name>
    <name type="common">Pythium ultimum</name>
    <dbReference type="NCBI Taxonomy" id="431595"/>
    <lineage>
        <taxon>Eukaryota</taxon>
        <taxon>Sar</taxon>
        <taxon>Stramenopiles</taxon>
        <taxon>Oomycota</taxon>
        <taxon>Peronosporomycetes</taxon>
        <taxon>Pythiales</taxon>
        <taxon>Pythiaceae</taxon>
        <taxon>Globisporangium</taxon>
    </lineage>
</organism>
<dbReference type="InterPro" id="IPR008271">
    <property type="entry name" value="Ser/Thr_kinase_AS"/>
</dbReference>
<dbReference type="OMA" id="GACHINQ"/>
<keyword evidence="3" id="KW-0547">Nucleotide-binding</keyword>
<sequence>MHQLNIVHNDLKCDNILVGVNGDAKIMDFGLSCMPDVAEIKVNLKRMGAVYWKSPEYLKGERVSIETDMYSLAMCVVEILTDDVPWGRNMLPSVVSFRVKKGLLPSRPAVMTNKQWNLIELMTKLDPAQRVRASFVVDKLFEIVSNDETFDVAADSA</sequence>
<dbReference type="GO" id="GO:0004674">
    <property type="term" value="F:protein serine/threonine kinase activity"/>
    <property type="evidence" value="ECO:0007669"/>
    <property type="project" value="UniProtKB-KW"/>
</dbReference>
<dbReference type="InParanoid" id="K3XDD9"/>
<proteinExistence type="predicted"/>
<evidence type="ECO:0000313" key="7">
    <source>
        <dbReference type="EnsemblProtists" id="PYU1_T015238"/>
    </source>
</evidence>
<name>K3XDD9_GLOUD</name>
<dbReference type="HOGENOM" id="CLU_145171_0_0_1"/>
<evidence type="ECO:0000256" key="1">
    <source>
        <dbReference type="ARBA" id="ARBA00022527"/>
    </source>
</evidence>
<dbReference type="PROSITE" id="PS00108">
    <property type="entry name" value="PROTEIN_KINASE_ST"/>
    <property type="match status" value="1"/>
</dbReference>
<evidence type="ECO:0000259" key="6">
    <source>
        <dbReference type="PROSITE" id="PS50011"/>
    </source>
</evidence>
<dbReference type="PANTHER" id="PTHR11584">
    <property type="entry name" value="SERINE/THREONINE PROTEIN KINASE"/>
    <property type="match status" value="1"/>
</dbReference>
<keyword evidence="2" id="KW-0808">Transferase</keyword>
<dbReference type="SUPFAM" id="SSF56112">
    <property type="entry name" value="Protein kinase-like (PK-like)"/>
    <property type="match status" value="1"/>
</dbReference>
<evidence type="ECO:0000256" key="2">
    <source>
        <dbReference type="ARBA" id="ARBA00022679"/>
    </source>
</evidence>
<dbReference type="GO" id="GO:0005524">
    <property type="term" value="F:ATP binding"/>
    <property type="evidence" value="ECO:0007669"/>
    <property type="project" value="UniProtKB-KW"/>
</dbReference>
<dbReference type="Proteomes" id="UP000019132">
    <property type="component" value="Unassembled WGS sequence"/>
</dbReference>
<protein>
    <recommendedName>
        <fullName evidence="6">Protein kinase domain-containing protein</fullName>
    </recommendedName>
</protein>
<evidence type="ECO:0000256" key="3">
    <source>
        <dbReference type="ARBA" id="ARBA00022741"/>
    </source>
</evidence>
<dbReference type="Pfam" id="PF00069">
    <property type="entry name" value="Pkinase"/>
    <property type="match status" value="1"/>
</dbReference>
<dbReference type="EnsemblProtists" id="PYU1_T015238">
    <property type="protein sequence ID" value="PYU1_T015238"/>
    <property type="gene ID" value="PYU1_G015207"/>
</dbReference>
<evidence type="ECO:0000313" key="8">
    <source>
        <dbReference type="Proteomes" id="UP000019132"/>
    </source>
</evidence>
<reference evidence="7" key="3">
    <citation type="submission" date="2015-02" db="UniProtKB">
        <authorList>
            <consortium name="EnsemblProtists"/>
        </authorList>
    </citation>
    <scope>IDENTIFICATION</scope>
    <source>
        <strain evidence="7">DAOM BR144</strain>
    </source>
</reference>
<accession>K3XDD9</accession>
<dbReference type="Gene3D" id="1.10.510.10">
    <property type="entry name" value="Transferase(Phosphotransferase) domain 1"/>
    <property type="match status" value="1"/>
</dbReference>
<dbReference type="VEuPathDB" id="FungiDB:PYU1_G015207"/>
<feature type="domain" description="Protein kinase" evidence="6">
    <location>
        <begin position="1"/>
        <end position="150"/>
    </location>
</feature>
<dbReference type="eggNOG" id="KOG0198">
    <property type="taxonomic scope" value="Eukaryota"/>
</dbReference>